<dbReference type="AlphaFoldDB" id="A0A644VG06"/>
<reference evidence="1" key="1">
    <citation type="submission" date="2019-08" db="EMBL/GenBank/DDBJ databases">
        <authorList>
            <person name="Kucharzyk K."/>
            <person name="Murdoch R.W."/>
            <person name="Higgins S."/>
            <person name="Loffler F."/>
        </authorList>
    </citation>
    <scope>NUCLEOTIDE SEQUENCE</scope>
</reference>
<sequence length="134" mass="15152">MSKVGGEIEYDIMRLVRASALRDAVNGDIYLQGARPVGSNKEDIVISFMDGLDAQIQTGIVTINIYVPDIDNGTGVLVKNTSRCRELERIAYNSAKQFKSYGYYFSLGWLITSFPEPDIHQHFVNVRIRFKLKC</sequence>
<organism evidence="1">
    <name type="scientific">bioreactor metagenome</name>
    <dbReference type="NCBI Taxonomy" id="1076179"/>
    <lineage>
        <taxon>unclassified sequences</taxon>
        <taxon>metagenomes</taxon>
        <taxon>ecological metagenomes</taxon>
    </lineage>
</organism>
<protein>
    <submittedName>
        <fullName evidence="1">Uncharacterized protein</fullName>
    </submittedName>
</protein>
<proteinExistence type="predicted"/>
<comment type="caution">
    <text evidence="1">The sequence shown here is derived from an EMBL/GenBank/DDBJ whole genome shotgun (WGS) entry which is preliminary data.</text>
</comment>
<evidence type="ECO:0000313" key="1">
    <source>
        <dbReference type="EMBL" id="MPL90250.1"/>
    </source>
</evidence>
<gene>
    <name evidence="1" type="ORF">SDC9_36297</name>
</gene>
<dbReference type="EMBL" id="VSSQ01000298">
    <property type="protein sequence ID" value="MPL90250.1"/>
    <property type="molecule type" value="Genomic_DNA"/>
</dbReference>
<name>A0A644VG06_9ZZZZ</name>
<accession>A0A644VG06</accession>